<dbReference type="PROSITE" id="PS51257">
    <property type="entry name" value="PROKAR_LIPOPROTEIN"/>
    <property type="match status" value="1"/>
</dbReference>
<name>A0A8S5RSE3_9CAUD</name>
<proteinExistence type="predicted"/>
<reference evidence="1" key="1">
    <citation type="journal article" date="2021" name="Proc. Natl. Acad. Sci. U.S.A.">
        <title>A Catalog of Tens of Thousands of Viruses from Human Metagenomes Reveals Hidden Associations with Chronic Diseases.</title>
        <authorList>
            <person name="Tisza M.J."/>
            <person name="Buck C.B."/>
        </authorList>
    </citation>
    <scope>NUCLEOTIDE SEQUENCE</scope>
    <source>
        <strain evidence="1">CtFBb37</strain>
    </source>
</reference>
<protein>
    <submittedName>
        <fullName evidence="1">Uncharacterized protein</fullName>
    </submittedName>
</protein>
<accession>A0A8S5RSE3</accession>
<organism evidence="1">
    <name type="scientific">Siphoviridae sp. ctFBb37</name>
    <dbReference type="NCBI Taxonomy" id="2827565"/>
    <lineage>
        <taxon>Viruses</taxon>
        <taxon>Duplodnaviria</taxon>
        <taxon>Heunggongvirae</taxon>
        <taxon>Uroviricota</taxon>
        <taxon>Caudoviricetes</taxon>
    </lineage>
</organism>
<sequence length="62" mass="7041">MLRSLILRQAGIPGVAWSLIACPRAILYFNLEYMSMQIVALLCPKLEVYICAVCYKFEVSAR</sequence>
<evidence type="ECO:0000313" key="1">
    <source>
        <dbReference type="EMBL" id="DAE92291.1"/>
    </source>
</evidence>
<dbReference type="EMBL" id="BK057796">
    <property type="protein sequence ID" value="DAE92291.1"/>
    <property type="molecule type" value="Genomic_DNA"/>
</dbReference>